<proteinExistence type="predicted"/>
<protein>
    <submittedName>
        <fullName evidence="1">Uncharacterized protein</fullName>
    </submittedName>
</protein>
<organism evidence="1 2">
    <name type="scientific">Stephania cephalantha</name>
    <dbReference type="NCBI Taxonomy" id="152367"/>
    <lineage>
        <taxon>Eukaryota</taxon>
        <taxon>Viridiplantae</taxon>
        <taxon>Streptophyta</taxon>
        <taxon>Embryophyta</taxon>
        <taxon>Tracheophyta</taxon>
        <taxon>Spermatophyta</taxon>
        <taxon>Magnoliopsida</taxon>
        <taxon>Ranunculales</taxon>
        <taxon>Menispermaceae</taxon>
        <taxon>Menispermoideae</taxon>
        <taxon>Cissampelideae</taxon>
        <taxon>Stephania</taxon>
    </lineage>
</organism>
<keyword evidence="2" id="KW-1185">Reference proteome</keyword>
<dbReference type="Proteomes" id="UP001419268">
    <property type="component" value="Unassembled WGS sequence"/>
</dbReference>
<name>A0AAP0P726_9MAGN</name>
<comment type="caution">
    <text evidence="1">The sequence shown here is derived from an EMBL/GenBank/DDBJ whole genome shotgun (WGS) entry which is preliminary data.</text>
</comment>
<accession>A0AAP0P726</accession>
<evidence type="ECO:0000313" key="1">
    <source>
        <dbReference type="EMBL" id="KAK9133313.1"/>
    </source>
</evidence>
<evidence type="ECO:0000313" key="2">
    <source>
        <dbReference type="Proteomes" id="UP001419268"/>
    </source>
</evidence>
<sequence length="87" mass="9250">MATREEERGLVVRADGGGGARRWRGKVVESMAVANGRTSSSDSSSGDEILVSGDGPIECGEKQMVAALMVLEIFRASYVVCMCFGDF</sequence>
<dbReference type="EMBL" id="JBBNAG010000005">
    <property type="protein sequence ID" value="KAK9133313.1"/>
    <property type="molecule type" value="Genomic_DNA"/>
</dbReference>
<gene>
    <name evidence="1" type="ORF">Scep_012841</name>
</gene>
<dbReference type="AlphaFoldDB" id="A0AAP0P726"/>
<reference evidence="1 2" key="1">
    <citation type="submission" date="2024-01" db="EMBL/GenBank/DDBJ databases">
        <title>Genome assemblies of Stephania.</title>
        <authorList>
            <person name="Yang L."/>
        </authorList>
    </citation>
    <scope>NUCLEOTIDE SEQUENCE [LARGE SCALE GENOMIC DNA]</scope>
    <source>
        <strain evidence="1">JXDWG</strain>
        <tissue evidence="1">Leaf</tissue>
    </source>
</reference>